<reference evidence="5" key="1">
    <citation type="journal article" date="2012" name="Proc. Natl. Acad. Sci. U.S.A.">
        <title>Antigenic diversity is generated by distinct evolutionary mechanisms in African trypanosome species.</title>
        <authorList>
            <person name="Jackson A.P."/>
            <person name="Berry A."/>
            <person name="Aslett M."/>
            <person name="Allison H.C."/>
            <person name="Burton P."/>
            <person name="Vavrova-Anderson J."/>
            <person name="Brown R."/>
            <person name="Browne H."/>
            <person name="Corton N."/>
            <person name="Hauser H."/>
            <person name="Gamble J."/>
            <person name="Gilderthorp R."/>
            <person name="Marcello L."/>
            <person name="McQuillan J."/>
            <person name="Otto T.D."/>
            <person name="Quail M.A."/>
            <person name="Sanders M.J."/>
            <person name="van Tonder A."/>
            <person name="Ginger M.L."/>
            <person name="Field M.C."/>
            <person name="Barry J.D."/>
            <person name="Hertz-Fowler C."/>
            <person name="Berriman M."/>
        </authorList>
    </citation>
    <scope>NUCLEOTIDE SEQUENCE</scope>
    <source>
        <strain evidence="5">Y486</strain>
    </source>
</reference>
<dbReference type="NCBIfam" id="TIGR00012">
    <property type="entry name" value="L29"/>
    <property type="match status" value="1"/>
</dbReference>
<dbReference type="GO" id="GO:0003729">
    <property type="term" value="F:mRNA binding"/>
    <property type="evidence" value="ECO:0007669"/>
    <property type="project" value="TreeGrafter"/>
</dbReference>
<dbReference type="CDD" id="cd00427">
    <property type="entry name" value="Ribosomal_L29_HIP"/>
    <property type="match status" value="1"/>
</dbReference>
<dbReference type="VEuPathDB" id="TriTrypDB:TvY486_0900400"/>
<dbReference type="InterPro" id="IPR001854">
    <property type="entry name" value="Ribosomal_uL29"/>
</dbReference>
<keyword evidence="2 5" id="KW-0689">Ribosomal protein</keyword>
<evidence type="ECO:0000256" key="3">
    <source>
        <dbReference type="ARBA" id="ARBA00023274"/>
    </source>
</evidence>
<dbReference type="Pfam" id="PF00831">
    <property type="entry name" value="Ribosomal_L29"/>
    <property type="match status" value="1"/>
</dbReference>
<dbReference type="AlphaFoldDB" id="G0U1R8"/>
<evidence type="ECO:0000256" key="2">
    <source>
        <dbReference type="ARBA" id="ARBA00022980"/>
    </source>
</evidence>
<dbReference type="InterPro" id="IPR036049">
    <property type="entry name" value="Ribosomal_uL29_sf"/>
</dbReference>
<dbReference type="PANTHER" id="PTHR45722">
    <property type="entry name" value="60S RIBOSOMAL PROTEIN L35"/>
    <property type="match status" value="1"/>
</dbReference>
<dbReference type="SUPFAM" id="SSF46561">
    <property type="entry name" value="Ribosomal protein L29 (L29p)"/>
    <property type="match status" value="1"/>
</dbReference>
<dbReference type="GO" id="GO:0003735">
    <property type="term" value="F:structural constituent of ribosome"/>
    <property type="evidence" value="ECO:0007669"/>
    <property type="project" value="InterPro"/>
</dbReference>
<organism evidence="5">
    <name type="scientific">Trypanosoma vivax (strain Y486)</name>
    <dbReference type="NCBI Taxonomy" id="1055687"/>
    <lineage>
        <taxon>Eukaryota</taxon>
        <taxon>Discoba</taxon>
        <taxon>Euglenozoa</taxon>
        <taxon>Kinetoplastea</taxon>
        <taxon>Metakinetoplastina</taxon>
        <taxon>Trypanosomatida</taxon>
        <taxon>Trypanosomatidae</taxon>
        <taxon>Trypanosoma</taxon>
        <taxon>Duttonella</taxon>
    </lineage>
</organism>
<comment type="similarity">
    <text evidence="1">Belongs to the universal ribosomal protein uL29 family.</text>
</comment>
<dbReference type="GO" id="GO:0006412">
    <property type="term" value="P:translation"/>
    <property type="evidence" value="ECO:0007669"/>
    <property type="project" value="InterPro"/>
</dbReference>
<evidence type="ECO:0000313" key="5">
    <source>
        <dbReference type="EMBL" id="CCC50217.1"/>
    </source>
</evidence>
<dbReference type="VEuPathDB" id="TriTrypDB:TvY486_0900390"/>
<dbReference type="Gene3D" id="6.10.250.3450">
    <property type="match status" value="1"/>
</dbReference>
<dbReference type="Gene3D" id="1.10.287.310">
    <property type="match status" value="1"/>
</dbReference>
<dbReference type="FunFam" id="1.10.287.310:FF:000002">
    <property type="entry name" value="60S ribosomal protein L35"/>
    <property type="match status" value="1"/>
</dbReference>
<evidence type="ECO:0000256" key="1">
    <source>
        <dbReference type="ARBA" id="ARBA00009254"/>
    </source>
</evidence>
<dbReference type="OMA" id="VMNQKAR"/>
<dbReference type="GO" id="GO:0000463">
    <property type="term" value="P:maturation of LSU-rRNA from tricistronic rRNA transcript (SSU-rRNA, 5.8S rRNA, LSU-rRNA)"/>
    <property type="evidence" value="ECO:0007669"/>
    <property type="project" value="InterPro"/>
</dbReference>
<name>G0U1R8_TRYVY</name>
<proteinExistence type="inferred from homology"/>
<dbReference type="EMBL" id="HE573025">
    <property type="protein sequence ID" value="CCC50216.1"/>
    <property type="molecule type" value="Genomic_DNA"/>
</dbReference>
<evidence type="ECO:0000313" key="4">
    <source>
        <dbReference type="EMBL" id="CCC50216.1"/>
    </source>
</evidence>
<dbReference type="PANTHER" id="PTHR45722:SF2">
    <property type="entry name" value="LARGE RIBOSOMAL SUBUNIT PROTEIN UL29-RELATED"/>
    <property type="match status" value="1"/>
</dbReference>
<dbReference type="GO" id="GO:0022625">
    <property type="term" value="C:cytosolic large ribosomal subunit"/>
    <property type="evidence" value="ECO:0007669"/>
    <property type="project" value="InterPro"/>
</dbReference>
<accession>G0U1R8</accession>
<keyword evidence="3" id="KW-0687">Ribonucleoprotein</keyword>
<sequence length="126" mass="15053">MSHHVKVRDLREKSKEDLLKQLGEFKKELSQLRVSQQVNVAAGRLARIRVIRKGIARVMTVLNKNERESLRKFYSDKVKKNMPKALRPKLTHRRRLALKPSEKNRRTRREVRMAQRFPKRVYAVKI</sequence>
<protein>
    <submittedName>
        <fullName evidence="5">Putative 60S ribosomal protein L35</fullName>
    </submittedName>
</protein>
<dbReference type="InterPro" id="IPR045059">
    <property type="entry name" value="Ribosomal_uL29_euk"/>
</dbReference>
<gene>
    <name evidence="4" type="ORF">TVY486_0900390</name>
    <name evidence="5" type="ORF">TVY486_0900400</name>
</gene>
<dbReference type="HAMAP" id="MF_00374">
    <property type="entry name" value="Ribosomal_uL29"/>
    <property type="match status" value="1"/>
</dbReference>
<dbReference type="EMBL" id="HE573025">
    <property type="protein sequence ID" value="CCC50217.1"/>
    <property type="molecule type" value="Genomic_DNA"/>
</dbReference>